<protein>
    <recommendedName>
        <fullName evidence="3">Phage protein</fullName>
    </recommendedName>
</protein>
<evidence type="ECO:0008006" key="3">
    <source>
        <dbReference type="Google" id="ProtNLM"/>
    </source>
</evidence>
<sequence>MGVFTKKQKQASERLYESEIKEYLHEQDGFKHILMINSFSRWANQAFTVENKYTTQINEVMDRMQEDGYEIIDIKLESQYDQGASGGATGFNTLIIYK</sequence>
<dbReference type="AlphaFoldDB" id="A0AB35HM74"/>
<proteinExistence type="predicted"/>
<dbReference type="RefSeq" id="WP_178891451.1">
    <property type="nucleotide sequence ID" value="NZ_JABEVO010000003.1"/>
</dbReference>
<reference evidence="1" key="2">
    <citation type="journal article" date="2021" name="BMC Microbiol.">
        <title>The diversity among the species Tetragenococcus halophilus including new isolates from a lupine seed fermentation.</title>
        <authorList>
            <person name="Link T."/>
            <person name="Vogel R.F."/>
            <person name="Ehrmann M.A."/>
        </authorList>
    </citation>
    <scope>NUCLEOTIDE SEQUENCE</scope>
    <source>
        <strain evidence="1">TMW 2.2257</strain>
    </source>
</reference>
<evidence type="ECO:0000313" key="2">
    <source>
        <dbReference type="Proteomes" id="UP001057280"/>
    </source>
</evidence>
<accession>A0AB35HM74</accession>
<reference evidence="1" key="1">
    <citation type="submission" date="2020-06" db="EMBL/GenBank/DDBJ databases">
        <authorList>
            <person name="Link T."/>
            <person name="Ehrmann M."/>
        </authorList>
    </citation>
    <scope>NUCLEOTIDE SEQUENCE</scope>
    <source>
        <strain evidence="1">TMW 2.2257</strain>
    </source>
</reference>
<comment type="caution">
    <text evidence="1">The sequence shown here is derived from an EMBL/GenBank/DDBJ whole genome shotgun (WGS) entry which is preliminary data.</text>
</comment>
<dbReference type="Proteomes" id="UP001057280">
    <property type="component" value="Unassembled WGS sequence"/>
</dbReference>
<name>A0AB35HM74_TETHA</name>
<dbReference type="EMBL" id="JACACB010000003">
    <property type="protein sequence ID" value="MCO8297225.1"/>
    <property type="molecule type" value="Genomic_DNA"/>
</dbReference>
<gene>
    <name evidence="1" type="ORF">HXW75_01920</name>
</gene>
<evidence type="ECO:0000313" key="1">
    <source>
        <dbReference type="EMBL" id="MCO8297225.1"/>
    </source>
</evidence>
<organism evidence="1 2">
    <name type="scientific">Tetragenococcus halophilus</name>
    <name type="common">Pediococcus halophilus</name>
    <dbReference type="NCBI Taxonomy" id="51669"/>
    <lineage>
        <taxon>Bacteria</taxon>
        <taxon>Bacillati</taxon>
        <taxon>Bacillota</taxon>
        <taxon>Bacilli</taxon>
        <taxon>Lactobacillales</taxon>
        <taxon>Enterococcaceae</taxon>
        <taxon>Tetragenococcus</taxon>
    </lineage>
</organism>